<evidence type="ECO:0000313" key="17">
    <source>
        <dbReference type="EMBL" id="QXN75499.1"/>
    </source>
</evidence>
<organism evidence="17">
    <name type="scientific">Genomoviridae sp</name>
    <dbReference type="NCBI Taxonomy" id="2202565"/>
    <lineage>
        <taxon>Viruses</taxon>
        <taxon>Monodnaviria</taxon>
        <taxon>Shotokuvirae</taxon>
        <taxon>Cressdnaviricota</taxon>
        <taxon>Repensiviricetes</taxon>
        <taxon>Geplafuvirales</taxon>
        <taxon>Genomoviridae</taxon>
    </lineage>
</organism>
<keyword evidence="12" id="KW-0190">Covalent protein-DNA linkage</keyword>
<protein>
    <submittedName>
        <fullName evidence="17">Replication associated protein</fullName>
    </submittedName>
</protein>
<keyword evidence="10" id="KW-0255">Endonuclease</keyword>
<dbReference type="SUPFAM" id="SSF55464">
    <property type="entry name" value="Origin of replication-binding domain, RBD-like"/>
    <property type="match status" value="1"/>
</dbReference>
<feature type="binding site" evidence="15">
    <location>
        <position position="50"/>
    </location>
    <ligand>
        <name>a divalent metal cation</name>
        <dbReference type="ChEBI" id="CHEBI:60240"/>
    </ligand>
</feature>
<dbReference type="Pfam" id="PF08283">
    <property type="entry name" value="Gemini_AL1_M"/>
    <property type="match status" value="1"/>
</dbReference>
<evidence type="ECO:0000256" key="15">
    <source>
        <dbReference type="PIRSR" id="PIRSR601191-2"/>
    </source>
</evidence>
<dbReference type="GO" id="GO:0006260">
    <property type="term" value="P:DNA replication"/>
    <property type="evidence" value="ECO:0007669"/>
    <property type="project" value="UniProtKB-KW"/>
</dbReference>
<evidence type="ECO:0000256" key="6">
    <source>
        <dbReference type="ARBA" id="ARBA00022705"/>
    </source>
</evidence>
<evidence type="ECO:0000256" key="14">
    <source>
        <dbReference type="PIRSR" id="PIRSR601191-1"/>
    </source>
</evidence>
<keyword evidence="8 15" id="KW-0479">Metal-binding</keyword>
<evidence type="ECO:0000256" key="7">
    <source>
        <dbReference type="ARBA" id="ARBA00022722"/>
    </source>
</evidence>
<dbReference type="EMBL" id="MW678892">
    <property type="protein sequence ID" value="QXN75499.1"/>
    <property type="molecule type" value="Genomic_DNA"/>
</dbReference>
<evidence type="ECO:0000256" key="12">
    <source>
        <dbReference type="ARBA" id="ARBA00023124"/>
    </source>
</evidence>
<comment type="subcellular location">
    <subcellularLocation>
        <location evidence="1">Host nucleus</location>
    </subcellularLocation>
</comment>
<dbReference type="GO" id="GO:0016779">
    <property type="term" value="F:nucleotidyltransferase activity"/>
    <property type="evidence" value="ECO:0007669"/>
    <property type="project" value="UniProtKB-KW"/>
</dbReference>
<dbReference type="InterPro" id="IPR049912">
    <property type="entry name" value="CRESS_DNA_REP"/>
</dbReference>
<comment type="similarity">
    <text evidence="2">Belongs to the geminiviridae Rep protein family.</text>
</comment>
<evidence type="ECO:0000259" key="16">
    <source>
        <dbReference type="PROSITE" id="PS52020"/>
    </source>
</evidence>
<evidence type="ECO:0000256" key="8">
    <source>
        <dbReference type="ARBA" id="ARBA00022723"/>
    </source>
</evidence>
<name>A0A8F5MLI3_9VIRU</name>
<evidence type="ECO:0000256" key="10">
    <source>
        <dbReference type="ARBA" id="ARBA00022759"/>
    </source>
</evidence>
<dbReference type="GO" id="GO:0046872">
    <property type="term" value="F:metal ion binding"/>
    <property type="evidence" value="ECO:0007669"/>
    <property type="project" value="UniProtKB-KW"/>
</dbReference>
<feature type="binding site" evidence="15">
    <location>
        <position position="105"/>
    </location>
    <ligand>
        <name>a divalent metal cation</name>
        <dbReference type="ChEBI" id="CHEBI:60240"/>
    </ligand>
</feature>
<dbReference type="PRINTS" id="PR00228">
    <property type="entry name" value="GEMCOATCLVL1"/>
</dbReference>
<evidence type="ECO:0000256" key="11">
    <source>
        <dbReference type="ARBA" id="ARBA00022801"/>
    </source>
</evidence>
<sequence length="320" mass="37072">MVRTVNWSVAIDSIAFLTYSQFNGDPIRRVSDIQACLAGLGVHRHIVGHERHQDGGHHYHVVAQWETVFKASDIRVFDVDGCHPNFKSVRGDGNVNRVLDYCLKDDDYYGDDPEFFRRATPIRSKTSLWSEIIGAESASEFWRLARELAPFEFCNNHSRLQHYVDTHYDQPATYVSQHANFDVPDVMTQWYLDNVVSQRGSRSLVVIGESGLGKTEWARSLGYHFYMNLDFNLDDYLCDKDALYGVLDDIDINYFPKYKGWLGGQKQFTASDKFRKKVRIMWQRPIVWCSNDDPRQAGKNVDVAWLDKNCVFVNVFEPLY</sequence>
<dbReference type="Pfam" id="PF00799">
    <property type="entry name" value="Gemini_AL1"/>
    <property type="match status" value="1"/>
</dbReference>
<accession>A0A8F5MLI3</accession>
<feature type="domain" description="CRESS-DNA virus Rep endonuclease" evidence="16">
    <location>
        <begin position="9"/>
        <end position="115"/>
    </location>
</feature>
<evidence type="ECO:0000256" key="9">
    <source>
        <dbReference type="ARBA" id="ARBA00022741"/>
    </source>
</evidence>
<dbReference type="InterPro" id="IPR001191">
    <property type="entry name" value="Gemini_AL1_REP"/>
</dbReference>
<reference evidence="17" key="1">
    <citation type="submission" date="2021-02" db="EMBL/GenBank/DDBJ databases">
        <title>Agricultural practices are the primary influencer of seasonal variation in a dryland aerobiome.</title>
        <authorList>
            <person name="Finn D.R."/>
            <person name="Maldonado J."/>
            <person name="Schmidlin K."/>
            <person name="Kraberger S."/>
            <person name="Fontenele R.S."/>
            <person name="Herckes P."/>
            <person name="Fraser M."/>
            <person name="Garcia-Pichel F."/>
            <person name="Varsani A."/>
        </authorList>
    </citation>
    <scope>NUCLEOTIDE SEQUENCE</scope>
    <source>
        <strain evidence="17">D10_10268</strain>
    </source>
</reference>
<evidence type="ECO:0000256" key="13">
    <source>
        <dbReference type="ARBA" id="ARBA00023125"/>
    </source>
</evidence>
<comment type="cofactor">
    <cofactor evidence="15">
        <name>Mg(2+)</name>
        <dbReference type="ChEBI" id="CHEBI:18420"/>
    </cofactor>
    <cofactor evidence="15">
        <name>Mn(2+)</name>
        <dbReference type="ChEBI" id="CHEBI:29035"/>
    </cofactor>
    <text evidence="15">Divalent metal cations, possibly Mg(2+) or Mn(2+).</text>
</comment>
<dbReference type="GO" id="GO:0016888">
    <property type="term" value="F:DNA endonuclease activity, producing 5'-phosphomonoesters"/>
    <property type="evidence" value="ECO:0007669"/>
    <property type="project" value="InterPro"/>
</dbReference>
<dbReference type="PROSITE" id="PS52020">
    <property type="entry name" value="CRESS_DNA_REP"/>
    <property type="match status" value="1"/>
</dbReference>
<keyword evidence="7" id="KW-0540">Nuclease</keyword>
<keyword evidence="3" id="KW-1048">Host nucleus</keyword>
<feature type="active site" description="For DNA cleavage activity" evidence="14">
    <location>
        <position position="101"/>
    </location>
</feature>
<dbReference type="GO" id="GO:0000166">
    <property type="term" value="F:nucleotide binding"/>
    <property type="evidence" value="ECO:0007669"/>
    <property type="project" value="UniProtKB-KW"/>
</dbReference>
<proteinExistence type="inferred from homology"/>
<dbReference type="GO" id="GO:0005198">
    <property type="term" value="F:structural molecule activity"/>
    <property type="evidence" value="ECO:0007669"/>
    <property type="project" value="InterPro"/>
</dbReference>
<keyword evidence="9" id="KW-0547">Nucleotide-binding</keyword>
<dbReference type="PRINTS" id="PR00227">
    <property type="entry name" value="GEMCOATAL1"/>
</dbReference>
<dbReference type="GO" id="GO:0042025">
    <property type="term" value="C:host cell nucleus"/>
    <property type="evidence" value="ECO:0007669"/>
    <property type="project" value="UniProtKB-SubCell"/>
</dbReference>
<keyword evidence="4" id="KW-0808">Transferase</keyword>
<keyword evidence="5" id="KW-0548">Nucleotidyltransferase</keyword>
<evidence type="ECO:0000256" key="1">
    <source>
        <dbReference type="ARBA" id="ARBA00004147"/>
    </source>
</evidence>
<dbReference type="GO" id="GO:0003677">
    <property type="term" value="F:DNA binding"/>
    <property type="evidence" value="ECO:0007669"/>
    <property type="project" value="UniProtKB-KW"/>
</dbReference>
<keyword evidence="6" id="KW-0235">DNA replication</keyword>
<dbReference type="InterPro" id="IPR022692">
    <property type="entry name" value="Gemini_AL1_REP_central"/>
</dbReference>
<keyword evidence="11" id="KW-0378">Hydrolase</keyword>
<evidence type="ECO:0000256" key="3">
    <source>
        <dbReference type="ARBA" id="ARBA00022562"/>
    </source>
</evidence>
<feature type="binding site" evidence="15">
    <location>
        <position position="60"/>
    </location>
    <ligand>
        <name>a divalent metal cation</name>
        <dbReference type="ChEBI" id="CHEBI:60240"/>
    </ligand>
</feature>
<keyword evidence="13" id="KW-0238">DNA-binding</keyword>
<evidence type="ECO:0000256" key="5">
    <source>
        <dbReference type="ARBA" id="ARBA00022695"/>
    </source>
</evidence>
<evidence type="ECO:0000256" key="4">
    <source>
        <dbReference type="ARBA" id="ARBA00022679"/>
    </source>
</evidence>
<feature type="binding site" evidence="15">
    <location>
        <position position="58"/>
    </location>
    <ligand>
        <name>a divalent metal cation</name>
        <dbReference type="ChEBI" id="CHEBI:60240"/>
    </ligand>
</feature>
<evidence type="ECO:0000256" key="2">
    <source>
        <dbReference type="ARBA" id="ARBA00006240"/>
    </source>
</evidence>
<dbReference type="Gene3D" id="3.40.1310.20">
    <property type="match status" value="1"/>
</dbReference>
<dbReference type="InterPro" id="IPR001301">
    <property type="entry name" value="Gemini_AL1_CLV"/>
</dbReference>